<evidence type="ECO:0000313" key="3">
    <source>
        <dbReference type="EMBL" id="KUG23154.1"/>
    </source>
</evidence>
<dbReference type="SUPFAM" id="SSF75304">
    <property type="entry name" value="Amidase signature (AS) enzymes"/>
    <property type="match status" value="1"/>
</dbReference>
<dbReference type="NCBIfam" id="NF005899">
    <property type="entry name" value="PRK07869.1"/>
    <property type="match status" value="1"/>
</dbReference>
<dbReference type="PANTHER" id="PTHR11895">
    <property type="entry name" value="TRANSAMIDASE"/>
    <property type="match status" value="1"/>
</dbReference>
<name>A0A0W8FQY6_9ZZZZ</name>
<gene>
    <name evidence="3" type="ORF">ASZ90_007081</name>
</gene>
<dbReference type="InterPro" id="IPR023631">
    <property type="entry name" value="Amidase_dom"/>
</dbReference>
<dbReference type="InterPro" id="IPR036928">
    <property type="entry name" value="AS_sf"/>
</dbReference>
<accession>A0A0W8FQY6</accession>
<dbReference type="AlphaFoldDB" id="A0A0W8FQY6"/>
<dbReference type="PANTHER" id="PTHR11895:SF7">
    <property type="entry name" value="GLUTAMYL-TRNA(GLN) AMIDOTRANSFERASE SUBUNIT A, MITOCHONDRIAL"/>
    <property type="match status" value="1"/>
</dbReference>
<organism evidence="3">
    <name type="scientific">hydrocarbon metagenome</name>
    <dbReference type="NCBI Taxonomy" id="938273"/>
    <lineage>
        <taxon>unclassified sequences</taxon>
        <taxon>metagenomes</taxon>
        <taxon>ecological metagenomes</taxon>
    </lineage>
</organism>
<comment type="caution">
    <text evidence="3">The sequence shown here is derived from an EMBL/GenBank/DDBJ whole genome shotgun (WGS) entry which is preliminary data.</text>
</comment>
<reference evidence="3" key="1">
    <citation type="journal article" date="2015" name="Proc. Natl. Acad. Sci. U.S.A.">
        <title>Networks of energetic and metabolic interactions define dynamics in microbial communities.</title>
        <authorList>
            <person name="Embree M."/>
            <person name="Liu J.K."/>
            <person name="Al-Bassam M.M."/>
            <person name="Zengler K."/>
        </authorList>
    </citation>
    <scope>NUCLEOTIDE SEQUENCE</scope>
</reference>
<sequence length="470" mass="50547">MNGNKKRINAFCDDALGTLDAVGIAQRISHGEISAAEAVEAAIERAKSVNPAINAIVTETFDLARKQVKNIIPGPFAGVPSFIKDTDDVAGVPTLWGSRAVPNKPATKSKKFVKQFFSLGLICLGKSALPEFGLAATTEPLSSGITRNPWKTDYSTGGSSGGSAALVAAGVVPVAHGNDGGGSIRIPAACCGIVGLKPSRGRLERVEGSNLMPVNILHQGILTRTVRDTAVFYAGAEKYRHAPKMPEIGLVQGPGKNRLRIALYTDTPYGTPCHPESAELVNSIGALCEKSGHTVYKIPCPFKAEMADDFIIYWGMIAFFISFFGPLIITPGFDRRGLEDWTIKLSGHFQKNFLKIPATIKRLISFTETYNNIFETFDILLNPTLSHPTPEIGYMGPEVSFADAFERVRQYVAFTPLQNVSGAPAISLPLGFSSNGLPLGVQFGAAFGHEKKLLELAFELEEAKPWPRIG</sequence>
<keyword evidence="1" id="KW-0812">Transmembrane</keyword>
<dbReference type="Pfam" id="PF01425">
    <property type="entry name" value="Amidase"/>
    <property type="match status" value="1"/>
</dbReference>
<dbReference type="Gene3D" id="3.90.1300.10">
    <property type="entry name" value="Amidase signature (AS) domain"/>
    <property type="match status" value="1"/>
</dbReference>
<evidence type="ECO:0000256" key="1">
    <source>
        <dbReference type="SAM" id="Phobius"/>
    </source>
</evidence>
<feature type="domain" description="Amidase" evidence="2">
    <location>
        <begin position="37"/>
        <end position="454"/>
    </location>
</feature>
<keyword evidence="1" id="KW-1133">Transmembrane helix</keyword>
<evidence type="ECO:0000259" key="2">
    <source>
        <dbReference type="Pfam" id="PF01425"/>
    </source>
</evidence>
<dbReference type="EC" id="3.5.1.4" evidence="3"/>
<dbReference type="InterPro" id="IPR020556">
    <property type="entry name" value="Amidase_CS"/>
</dbReference>
<dbReference type="InterPro" id="IPR000120">
    <property type="entry name" value="Amidase"/>
</dbReference>
<dbReference type="EMBL" id="LNQE01000919">
    <property type="protein sequence ID" value="KUG23154.1"/>
    <property type="molecule type" value="Genomic_DNA"/>
</dbReference>
<dbReference type="PROSITE" id="PS00571">
    <property type="entry name" value="AMIDASES"/>
    <property type="match status" value="1"/>
</dbReference>
<proteinExistence type="predicted"/>
<keyword evidence="1" id="KW-0472">Membrane</keyword>
<keyword evidence="3" id="KW-0378">Hydrolase</keyword>
<feature type="transmembrane region" description="Helical" evidence="1">
    <location>
        <begin position="310"/>
        <end position="329"/>
    </location>
</feature>
<protein>
    <submittedName>
        <fullName evidence="3">Putative amidase amic</fullName>
        <ecNumber evidence="3">3.5.1.4</ecNumber>
    </submittedName>
</protein>
<dbReference type="GO" id="GO:0004040">
    <property type="term" value="F:amidase activity"/>
    <property type="evidence" value="ECO:0007669"/>
    <property type="project" value="UniProtKB-EC"/>
</dbReference>